<name>A0A3D9SZN8_9ACTN</name>
<dbReference type="Proteomes" id="UP000256661">
    <property type="component" value="Unassembled WGS sequence"/>
</dbReference>
<comment type="caution">
    <text evidence="1">The sequence shown here is derived from an EMBL/GenBank/DDBJ whole genome shotgun (WGS) entry which is preliminary data.</text>
</comment>
<proteinExistence type="predicted"/>
<gene>
    <name evidence="1" type="ORF">DFJ69_6647</name>
</gene>
<evidence type="ECO:0000313" key="2">
    <source>
        <dbReference type="Proteomes" id="UP000256661"/>
    </source>
</evidence>
<dbReference type="AlphaFoldDB" id="A0A3D9SZN8"/>
<organism evidence="1 2">
    <name type="scientific">Thermomonospora umbrina</name>
    <dbReference type="NCBI Taxonomy" id="111806"/>
    <lineage>
        <taxon>Bacteria</taxon>
        <taxon>Bacillati</taxon>
        <taxon>Actinomycetota</taxon>
        <taxon>Actinomycetes</taxon>
        <taxon>Streptosporangiales</taxon>
        <taxon>Thermomonosporaceae</taxon>
        <taxon>Thermomonospora</taxon>
    </lineage>
</organism>
<sequence>MRAWANHARTRFLKTRDAEDRMDEDMRWAGGVSLIPAGDGWLVHTPAEEFLAVESEDGGESDLSAPELRPVFEAEGALAPPPPGPGIVGIAGDGPLADTLHPLLAETGVAVRRTTEDDLTGLAVLVACAPWLPDRRWTELDARCLAAGLPWHRGHAEGRRWYTGPFRTRPDDAGYVDTRIRRLAAGPWPAELAAYWQWLDEGGHPEPDPAGALGATLAAALIAVDVRAWLCGDDPPGRGVQTGVDAATGRVGRHPVLPVPAGLMREAPEPLRATR</sequence>
<accession>A0A3D9SZN8</accession>
<dbReference type="EMBL" id="QTTT01000001">
    <property type="protein sequence ID" value="REF01048.1"/>
    <property type="molecule type" value="Genomic_DNA"/>
</dbReference>
<keyword evidence="2" id="KW-1185">Reference proteome</keyword>
<protein>
    <submittedName>
        <fullName evidence="1">Uncharacterized protein</fullName>
    </submittedName>
</protein>
<reference evidence="1 2" key="1">
    <citation type="submission" date="2018-08" db="EMBL/GenBank/DDBJ databases">
        <title>Sequencing the genomes of 1000 actinobacteria strains.</title>
        <authorList>
            <person name="Klenk H.-P."/>
        </authorList>
    </citation>
    <scope>NUCLEOTIDE SEQUENCE [LARGE SCALE GENOMIC DNA]</scope>
    <source>
        <strain evidence="1 2">DSM 43927</strain>
    </source>
</reference>
<evidence type="ECO:0000313" key="1">
    <source>
        <dbReference type="EMBL" id="REF01048.1"/>
    </source>
</evidence>
<dbReference type="Gene3D" id="3.40.50.720">
    <property type="entry name" value="NAD(P)-binding Rossmann-like Domain"/>
    <property type="match status" value="1"/>
</dbReference>